<dbReference type="SUPFAM" id="SSF64288">
    <property type="entry name" value="Chorismate lyase-like"/>
    <property type="match status" value="1"/>
</dbReference>
<dbReference type="PRINTS" id="PR00035">
    <property type="entry name" value="HTHGNTR"/>
</dbReference>
<dbReference type="InterPro" id="IPR050679">
    <property type="entry name" value="Bact_HTH_transcr_reg"/>
</dbReference>
<dbReference type="Pfam" id="PF00392">
    <property type="entry name" value="GntR"/>
    <property type="match status" value="1"/>
</dbReference>
<keyword evidence="3" id="KW-0804">Transcription</keyword>
<protein>
    <submittedName>
        <fullName evidence="5">GntR family transcriptional regulator</fullName>
    </submittedName>
</protein>
<dbReference type="InterPro" id="IPR036390">
    <property type="entry name" value="WH_DNA-bd_sf"/>
</dbReference>
<dbReference type="AlphaFoldDB" id="A0A1H3UKR8"/>
<proteinExistence type="predicted"/>
<gene>
    <name evidence="5" type="ORF">SAMN05421736_122101</name>
</gene>
<dbReference type="Proteomes" id="UP000198935">
    <property type="component" value="Unassembled WGS sequence"/>
</dbReference>
<evidence type="ECO:0000256" key="2">
    <source>
        <dbReference type="ARBA" id="ARBA00023125"/>
    </source>
</evidence>
<dbReference type="GO" id="GO:0003677">
    <property type="term" value="F:DNA binding"/>
    <property type="evidence" value="ECO:0007669"/>
    <property type="project" value="UniProtKB-KW"/>
</dbReference>
<dbReference type="GO" id="GO:0003700">
    <property type="term" value="F:DNA-binding transcription factor activity"/>
    <property type="evidence" value="ECO:0007669"/>
    <property type="project" value="InterPro"/>
</dbReference>
<dbReference type="CDD" id="cd07377">
    <property type="entry name" value="WHTH_GntR"/>
    <property type="match status" value="1"/>
</dbReference>
<dbReference type="InterPro" id="IPR000524">
    <property type="entry name" value="Tscrpt_reg_HTH_GntR"/>
</dbReference>
<keyword evidence="6" id="KW-1185">Reference proteome</keyword>
<dbReference type="PANTHER" id="PTHR44846">
    <property type="entry name" value="MANNOSYL-D-GLYCERATE TRANSPORT/METABOLISM SYSTEM REPRESSOR MNGR-RELATED"/>
    <property type="match status" value="1"/>
</dbReference>
<keyword evidence="1" id="KW-0805">Transcription regulation</keyword>
<dbReference type="GO" id="GO:0045892">
    <property type="term" value="P:negative regulation of DNA-templated transcription"/>
    <property type="evidence" value="ECO:0007669"/>
    <property type="project" value="TreeGrafter"/>
</dbReference>
<dbReference type="OrthoDB" id="149756at2"/>
<dbReference type="InterPro" id="IPR028978">
    <property type="entry name" value="Chorismate_lyase_/UTRA_dom_sf"/>
</dbReference>
<evidence type="ECO:0000259" key="4">
    <source>
        <dbReference type="PROSITE" id="PS50949"/>
    </source>
</evidence>
<dbReference type="SMART" id="SM00866">
    <property type="entry name" value="UTRA"/>
    <property type="match status" value="1"/>
</dbReference>
<dbReference type="Gene3D" id="1.10.10.10">
    <property type="entry name" value="Winged helix-like DNA-binding domain superfamily/Winged helix DNA-binding domain"/>
    <property type="match status" value="1"/>
</dbReference>
<evidence type="ECO:0000256" key="3">
    <source>
        <dbReference type="ARBA" id="ARBA00023163"/>
    </source>
</evidence>
<dbReference type="STRING" id="1503961.SAMN05421736_122101"/>
<dbReference type="PROSITE" id="PS50949">
    <property type="entry name" value="HTH_GNTR"/>
    <property type="match status" value="1"/>
</dbReference>
<dbReference type="SMART" id="SM00345">
    <property type="entry name" value="HTH_GNTR"/>
    <property type="match status" value="1"/>
</dbReference>
<sequence length="238" mass="27330">MKPSYLKIKDEIVKLIDIGEFKVGGKLPSEIEMARRFNVSRETFRSAVKLLDQEGRLIVKHGVGTFVVNPLPFIPNRVENLDSITSMIQAAGLQEGEQKEKVKAEPCQPEWKDALQLAENAPVIVIERIRTADGEPVVVSKNIIPQKIVGDDMLNRETIGSLFKFLEEECQIYITCADTELQVPLHIDKLCQKLLITPETTVLMMKQIHYHFDNTPVLYSMDYFRNDIFKFWVRRIRG</sequence>
<dbReference type="PANTHER" id="PTHR44846:SF17">
    <property type="entry name" value="GNTR-FAMILY TRANSCRIPTIONAL REGULATOR"/>
    <property type="match status" value="1"/>
</dbReference>
<dbReference type="Gene3D" id="3.40.1410.10">
    <property type="entry name" value="Chorismate lyase-like"/>
    <property type="match status" value="1"/>
</dbReference>
<dbReference type="InterPro" id="IPR011663">
    <property type="entry name" value="UTRA"/>
</dbReference>
<name>A0A1H3UKR8_9BACI</name>
<evidence type="ECO:0000256" key="1">
    <source>
        <dbReference type="ARBA" id="ARBA00023015"/>
    </source>
</evidence>
<evidence type="ECO:0000313" key="5">
    <source>
        <dbReference type="EMBL" id="SDZ62958.1"/>
    </source>
</evidence>
<feature type="domain" description="HTH gntR-type" evidence="4">
    <location>
        <begin position="2"/>
        <end position="70"/>
    </location>
</feature>
<dbReference type="Pfam" id="PF07702">
    <property type="entry name" value="UTRA"/>
    <property type="match status" value="1"/>
</dbReference>
<organism evidence="5 6">
    <name type="scientific">Evansella caseinilytica</name>
    <dbReference type="NCBI Taxonomy" id="1503961"/>
    <lineage>
        <taxon>Bacteria</taxon>
        <taxon>Bacillati</taxon>
        <taxon>Bacillota</taxon>
        <taxon>Bacilli</taxon>
        <taxon>Bacillales</taxon>
        <taxon>Bacillaceae</taxon>
        <taxon>Evansella</taxon>
    </lineage>
</organism>
<accession>A0A1H3UKR8</accession>
<evidence type="ECO:0000313" key="6">
    <source>
        <dbReference type="Proteomes" id="UP000198935"/>
    </source>
</evidence>
<keyword evidence="2" id="KW-0238">DNA-binding</keyword>
<dbReference type="EMBL" id="FNPI01000022">
    <property type="protein sequence ID" value="SDZ62958.1"/>
    <property type="molecule type" value="Genomic_DNA"/>
</dbReference>
<reference evidence="6" key="1">
    <citation type="submission" date="2016-10" db="EMBL/GenBank/DDBJ databases">
        <authorList>
            <person name="Varghese N."/>
            <person name="Submissions S."/>
        </authorList>
    </citation>
    <scope>NUCLEOTIDE SEQUENCE [LARGE SCALE GENOMIC DNA]</scope>
    <source>
        <strain evidence="6">SP</strain>
    </source>
</reference>
<dbReference type="InterPro" id="IPR036388">
    <property type="entry name" value="WH-like_DNA-bd_sf"/>
</dbReference>
<dbReference type="SUPFAM" id="SSF46785">
    <property type="entry name" value="Winged helix' DNA-binding domain"/>
    <property type="match status" value="1"/>
</dbReference>